<gene>
    <name evidence="3" type="ORF">GCM10012278_34910</name>
</gene>
<evidence type="ECO:0000256" key="1">
    <source>
        <dbReference type="SAM" id="MobiDB-lite"/>
    </source>
</evidence>
<reference evidence="3" key="2">
    <citation type="submission" date="2020-09" db="EMBL/GenBank/DDBJ databases">
        <authorList>
            <person name="Sun Q."/>
            <person name="Zhou Y."/>
        </authorList>
    </citation>
    <scope>NUCLEOTIDE SEQUENCE</scope>
    <source>
        <strain evidence="3">CGMCC 4.7430</strain>
    </source>
</reference>
<dbReference type="Proteomes" id="UP000660745">
    <property type="component" value="Unassembled WGS sequence"/>
</dbReference>
<organism evidence="3 4">
    <name type="scientific">Nonomuraea glycinis</name>
    <dbReference type="NCBI Taxonomy" id="2047744"/>
    <lineage>
        <taxon>Bacteria</taxon>
        <taxon>Bacillati</taxon>
        <taxon>Actinomycetota</taxon>
        <taxon>Actinomycetes</taxon>
        <taxon>Streptosporangiales</taxon>
        <taxon>Streptosporangiaceae</taxon>
        <taxon>Nonomuraea</taxon>
    </lineage>
</organism>
<dbReference type="RefSeq" id="WP_189139663.1">
    <property type="nucleotide sequence ID" value="NZ_BMNK01000005.1"/>
</dbReference>
<reference evidence="3" key="1">
    <citation type="journal article" date="2014" name="Int. J. Syst. Evol. Microbiol.">
        <title>Complete genome sequence of Corynebacterium casei LMG S-19264T (=DSM 44701T), isolated from a smear-ripened cheese.</title>
        <authorList>
            <consortium name="US DOE Joint Genome Institute (JGI-PGF)"/>
            <person name="Walter F."/>
            <person name="Albersmeier A."/>
            <person name="Kalinowski J."/>
            <person name="Ruckert C."/>
        </authorList>
    </citation>
    <scope>NUCLEOTIDE SEQUENCE</scope>
    <source>
        <strain evidence="3">CGMCC 4.7430</strain>
    </source>
</reference>
<sequence length="46" mass="4711">MRRFAVVLLTAGVLSAGFASVFAGAAAADPQGPDTSDSVRITNRDM</sequence>
<evidence type="ECO:0000313" key="4">
    <source>
        <dbReference type="Proteomes" id="UP000660745"/>
    </source>
</evidence>
<protein>
    <submittedName>
        <fullName evidence="3">Uncharacterized protein</fullName>
    </submittedName>
</protein>
<feature type="compositionally biased region" description="Polar residues" evidence="1">
    <location>
        <begin position="33"/>
        <end position="46"/>
    </location>
</feature>
<feature type="region of interest" description="Disordered" evidence="1">
    <location>
        <begin position="27"/>
        <end position="46"/>
    </location>
</feature>
<evidence type="ECO:0000313" key="3">
    <source>
        <dbReference type="EMBL" id="GGP07378.1"/>
    </source>
</evidence>
<keyword evidence="2" id="KW-0732">Signal</keyword>
<evidence type="ECO:0000256" key="2">
    <source>
        <dbReference type="SAM" id="SignalP"/>
    </source>
</evidence>
<dbReference type="AlphaFoldDB" id="A0A918A4T8"/>
<keyword evidence="4" id="KW-1185">Reference proteome</keyword>
<feature type="signal peptide" evidence="2">
    <location>
        <begin position="1"/>
        <end position="25"/>
    </location>
</feature>
<name>A0A918A4T8_9ACTN</name>
<feature type="chain" id="PRO_5039277517" evidence="2">
    <location>
        <begin position="26"/>
        <end position="46"/>
    </location>
</feature>
<dbReference type="EMBL" id="BMNK01000005">
    <property type="protein sequence ID" value="GGP07378.1"/>
    <property type="molecule type" value="Genomic_DNA"/>
</dbReference>
<proteinExistence type="predicted"/>
<accession>A0A918A4T8</accession>
<comment type="caution">
    <text evidence="3">The sequence shown here is derived from an EMBL/GenBank/DDBJ whole genome shotgun (WGS) entry which is preliminary data.</text>
</comment>